<reference evidence="1 2" key="1">
    <citation type="submission" date="2018-01" db="EMBL/GenBank/DDBJ databases">
        <authorList>
            <person name="Gaut B.S."/>
            <person name="Morton B.R."/>
            <person name="Clegg M.T."/>
            <person name="Duvall M.R."/>
        </authorList>
    </citation>
    <scope>NUCLEOTIDE SEQUENCE [LARGE SCALE GENOMIC DNA]</scope>
    <source>
        <strain evidence="1">GP69</strain>
    </source>
</reference>
<dbReference type="AlphaFoldDB" id="A0A2K4ZFH9"/>
<name>A0A2K4ZFH9_9FIRM</name>
<proteinExistence type="predicted"/>
<sequence length="70" mass="8231">MFLEDILKDGFVNYKKVYELAEENGIKKTEVKRQKALLGVKSVHVDGEEGGTLWLWFIPKNVWKRYSQTQ</sequence>
<gene>
    <name evidence="1" type="ORF">AMURIS_01942</name>
</gene>
<evidence type="ECO:0000313" key="1">
    <source>
        <dbReference type="EMBL" id="SOY29227.1"/>
    </source>
</evidence>
<keyword evidence="2" id="KW-1185">Reference proteome</keyword>
<protein>
    <submittedName>
        <fullName evidence="1">Uncharacterized protein</fullName>
    </submittedName>
</protein>
<dbReference type="OrthoDB" id="1931251at2"/>
<dbReference type="RefSeq" id="WP_016293643.1">
    <property type="nucleotide sequence ID" value="NZ_JANJZD010000009.1"/>
</dbReference>
<accession>A0A2K4ZFH9</accession>
<dbReference type="Proteomes" id="UP000236311">
    <property type="component" value="Unassembled WGS sequence"/>
</dbReference>
<organism evidence="1 2">
    <name type="scientific">Acetatifactor muris</name>
    <dbReference type="NCBI Taxonomy" id="879566"/>
    <lineage>
        <taxon>Bacteria</taxon>
        <taxon>Bacillati</taxon>
        <taxon>Bacillota</taxon>
        <taxon>Clostridia</taxon>
        <taxon>Lachnospirales</taxon>
        <taxon>Lachnospiraceae</taxon>
        <taxon>Acetatifactor</taxon>
    </lineage>
</organism>
<evidence type="ECO:0000313" key="2">
    <source>
        <dbReference type="Proteomes" id="UP000236311"/>
    </source>
</evidence>
<dbReference type="EMBL" id="OFSM01000009">
    <property type="protein sequence ID" value="SOY29227.1"/>
    <property type="molecule type" value="Genomic_DNA"/>
</dbReference>